<dbReference type="EMBL" id="PGCJ01000564">
    <property type="protein sequence ID" value="PLW26093.1"/>
    <property type="molecule type" value="Genomic_DNA"/>
</dbReference>
<reference evidence="6 7" key="1">
    <citation type="submission" date="2017-11" db="EMBL/GenBank/DDBJ databases">
        <title>De novo assembly and phasing of dikaryotic genomes from two isolates of Puccinia coronata f. sp. avenae, the causal agent of oat crown rust.</title>
        <authorList>
            <person name="Miller M.E."/>
            <person name="Zhang Y."/>
            <person name="Omidvar V."/>
            <person name="Sperschneider J."/>
            <person name="Schwessinger B."/>
            <person name="Raley C."/>
            <person name="Palmer J.M."/>
            <person name="Garnica D."/>
            <person name="Upadhyaya N."/>
            <person name="Rathjen J."/>
            <person name="Taylor J.M."/>
            <person name="Park R.F."/>
            <person name="Dodds P.N."/>
            <person name="Hirsch C.D."/>
            <person name="Kianian S.F."/>
            <person name="Figueroa M."/>
        </authorList>
    </citation>
    <scope>NUCLEOTIDE SEQUENCE [LARGE SCALE GENOMIC DNA]</scope>
    <source>
        <strain evidence="2">12NC29</strain>
        <strain evidence="3">12SD80</strain>
    </source>
</reference>
<sequence>MQLSNMFPVLIVVLMQGHALVQCFECTSQDYSKAACGLYVDVPGTKGSQADDPDQDGAGITLLAAIPKGKSKNHCSSKKTDHHLESCCKPKTKLRGKKISLSKFENNCQLVQNPT</sequence>
<evidence type="ECO:0000256" key="1">
    <source>
        <dbReference type="SAM" id="SignalP"/>
    </source>
</evidence>
<protein>
    <recommendedName>
        <fullName evidence="8">Secreted protein</fullName>
    </recommendedName>
</protein>
<evidence type="ECO:0000313" key="7">
    <source>
        <dbReference type="Proteomes" id="UP000235392"/>
    </source>
</evidence>
<name>A0A2N5RV75_9BASI</name>
<evidence type="ECO:0000313" key="5">
    <source>
        <dbReference type="EMBL" id="PLW38655.1"/>
    </source>
</evidence>
<organism evidence="2 6">
    <name type="scientific">Puccinia coronata f. sp. avenae</name>
    <dbReference type="NCBI Taxonomy" id="200324"/>
    <lineage>
        <taxon>Eukaryota</taxon>
        <taxon>Fungi</taxon>
        <taxon>Dikarya</taxon>
        <taxon>Basidiomycota</taxon>
        <taxon>Pucciniomycotina</taxon>
        <taxon>Pucciniomycetes</taxon>
        <taxon>Pucciniales</taxon>
        <taxon>Pucciniaceae</taxon>
        <taxon>Puccinia</taxon>
    </lineage>
</organism>
<dbReference type="OrthoDB" id="2506539at2759"/>
<feature type="signal peptide" evidence="1">
    <location>
        <begin position="1"/>
        <end position="23"/>
    </location>
</feature>
<keyword evidence="1" id="KW-0732">Signal</keyword>
<proteinExistence type="predicted"/>
<dbReference type="AlphaFoldDB" id="A0A2N5RV75"/>
<dbReference type="Proteomes" id="UP000235392">
    <property type="component" value="Unassembled WGS sequence"/>
</dbReference>
<evidence type="ECO:0000313" key="6">
    <source>
        <dbReference type="Proteomes" id="UP000235388"/>
    </source>
</evidence>
<evidence type="ECO:0000313" key="3">
    <source>
        <dbReference type="EMBL" id="PLW19164.1"/>
    </source>
</evidence>
<evidence type="ECO:0000313" key="4">
    <source>
        <dbReference type="EMBL" id="PLW26093.1"/>
    </source>
</evidence>
<dbReference type="EMBL" id="PGCJ01001534">
    <property type="protein sequence ID" value="PLW04904.1"/>
    <property type="molecule type" value="Genomic_DNA"/>
</dbReference>
<dbReference type="EMBL" id="PGCI01000719">
    <property type="protein sequence ID" value="PLW19164.1"/>
    <property type="molecule type" value="Genomic_DNA"/>
</dbReference>
<dbReference type="Proteomes" id="UP000235388">
    <property type="component" value="Unassembled WGS sequence"/>
</dbReference>
<feature type="chain" id="PRO_5015083435" description="Secreted protein" evidence="1">
    <location>
        <begin position="24"/>
        <end position="115"/>
    </location>
</feature>
<comment type="caution">
    <text evidence="2">The sequence shown here is derived from an EMBL/GenBank/DDBJ whole genome shotgun (WGS) entry which is preliminary data.</text>
</comment>
<evidence type="ECO:0000313" key="2">
    <source>
        <dbReference type="EMBL" id="PLW04904.1"/>
    </source>
</evidence>
<evidence type="ECO:0008006" key="8">
    <source>
        <dbReference type="Google" id="ProtNLM"/>
    </source>
</evidence>
<gene>
    <name evidence="4" type="ORF">PCANC_24509</name>
    <name evidence="2" type="ORF">PCANC_28318</name>
    <name evidence="5" type="ORF">PCASD_08250</name>
    <name evidence="3" type="ORF">PCASD_20538</name>
</gene>
<dbReference type="EMBL" id="PGCI01000125">
    <property type="protein sequence ID" value="PLW38655.1"/>
    <property type="molecule type" value="Genomic_DNA"/>
</dbReference>
<keyword evidence="6" id="KW-1185">Reference proteome</keyword>
<accession>A0A2N5RV75</accession>